<feature type="domain" description="PARP catalytic" evidence="3">
    <location>
        <begin position="1"/>
        <end position="97"/>
    </location>
</feature>
<evidence type="ECO:0000259" key="3">
    <source>
        <dbReference type="PROSITE" id="PS51059"/>
    </source>
</evidence>
<dbReference type="SUPFAM" id="SSF56399">
    <property type="entry name" value="ADP-ribosylation"/>
    <property type="match status" value="1"/>
</dbReference>
<name>A0A0C2X5U1_SERVB</name>
<dbReference type="OrthoDB" id="9514740at2759"/>
<dbReference type="Proteomes" id="UP000054097">
    <property type="component" value="Unassembled WGS sequence"/>
</dbReference>
<feature type="compositionally biased region" description="Polar residues" evidence="2">
    <location>
        <begin position="9"/>
        <end position="22"/>
    </location>
</feature>
<feature type="non-terminal residue" evidence="4">
    <location>
        <position position="1"/>
    </location>
</feature>
<dbReference type="GO" id="GO:0003950">
    <property type="term" value="F:NAD+ poly-ADP-ribosyltransferase activity"/>
    <property type="evidence" value="ECO:0007669"/>
    <property type="project" value="UniProtKB-UniRule"/>
</dbReference>
<dbReference type="HOGENOM" id="CLU_2374324_0_0_1"/>
<dbReference type="EMBL" id="KN824321">
    <property type="protein sequence ID" value="KIM24647.1"/>
    <property type="molecule type" value="Genomic_DNA"/>
</dbReference>
<evidence type="ECO:0000313" key="4">
    <source>
        <dbReference type="EMBL" id="KIM24647.1"/>
    </source>
</evidence>
<keyword evidence="1" id="KW-0328">Glycosyltransferase</keyword>
<gene>
    <name evidence="4" type="ORF">M408DRAFT_75503</name>
</gene>
<dbReference type="Pfam" id="PF00644">
    <property type="entry name" value="PARP"/>
    <property type="match status" value="1"/>
</dbReference>
<dbReference type="EC" id="2.4.2.-" evidence="1"/>
<dbReference type="PROSITE" id="PS51059">
    <property type="entry name" value="PARP_CATALYTIC"/>
    <property type="match status" value="1"/>
</dbReference>
<dbReference type="InterPro" id="IPR012317">
    <property type="entry name" value="Poly(ADP-ribose)pol_cat_dom"/>
</dbReference>
<accession>A0A0C2X5U1</accession>
<dbReference type="Gene3D" id="3.90.228.10">
    <property type="match status" value="1"/>
</dbReference>
<dbReference type="AlphaFoldDB" id="A0A0C2X5U1"/>
<organism evidence="4 5">
    <name type="scientific">Serendipita vermifera MAFF 305830</name>
    <dbReference type="NCBI Taxonomy" id="933852"/>
    <lineage>
        <taxon>Eukaryota</taxon>
        <taxon>Fungi</taxon>
        <taxon>Dikarya</taxon>
        <taxon>Basidiomycota</taxon>
        <taxon>Agaricomycotina</taxon>
        <taxon>Agaricomycetes</taxon>
        <taxon>Sebacinales</taxon>
        <taxon>Serendipitaceae</taxon>
        <taxon>Serendipita</taxon>
    </lineage>
</organism>
<keyword evidence="1" id="KW-0520">NAD</keyword>
<proteinExistence type="predicted"/>
<evidence type="ECO:0000256" key="2">
    <source>
        <dbReference type="SAM" id="MobiDB-lite"/>
    </source>
</evidence>
<keyword evidence="5" id="KW-1185">Reference proteome</keyword>
<reference evidence="4 5" key="1">
    <citation type="submission" date="2014-04" db="EMBL/GenBank/DDBJ databases">
        <authorList>
            <consortium name="DOE Joint Genome Institute"/>
            <person name="Kuo A."/>
            <person name="Zuccaro A."/>
            <person name="Kohler A."/>
            <person name="Nagy L.G."/>
            <person name="Floudas D."/>
            <person name="Copeland A."/>
            <person name="Barry K.W."/>
            <person name="Cichocki N."/>
            <person name="Veneault-Fourrey C."/>
            <person name="LaButti K."/>
            <person name="Lindquist E.A."/>
            <person name="Lipzen A."/>
            <person name="Lundell T."/>
            <person name="Morin E."/>
            <person name="Murat C."/>
            <person name="Sun H."/>
            <person name="Tunlid A."/>
            <person name="Henrissat B."/>
            <person name="Grigoriev I.V."/>
            <person name="Hibbett D.S."/>
            <person name="Martin F."/>
            <person name="Nordberg H.P."/>
            <person name="Cantor M.N."/>
            <person name="Hua S.X."/>
        </authorList>
    </citation>
    <scope>NUCLEOTIDE SEQUENCE [LARGE SCALE GENOMIC DNA]</scope>
    <source>
        <strain evidence="4 5">MAFF 305830</strain>
    </source>
</reference>
<dbReference type="Gene3D" id="6.20.320.10">
    <property type="match status" value="1"/>
</dbReference>
<sequence length="97" mass="10805">RFGKGVYCSATSSKSNDYSKNLSHSPWTALLLNSVVVGNPYNMYDNSPQQFHPPDGYDSIIGQPGRALNYDETIVYRNDAIRPVYLILYLTPRASSG</sequence>
<feature type="region of interest" description="Disordered" evidence="2">
    <location>
        <begin position="1"/>
        <end position="22"/>
    </location>
</feature>
<keyword evidence="1" id="KW-0808">Transferase</keyword>
<protein>
    <recommendedName>
        <fullName evidence="1">Poly [ADP-ribose] polymerase</fullName>
        <shortName evidence="1">PARP</shortName>
        <ecNumber evidence="1">2.4.2.-</ecNumber>
    </recommendedName>
</protein>
<evidence type="ECO:0000256" key="1">
    <source>
        <dbReference type="RuleBase" id="RU362114"/>
    </source>
</evidence>
<reference evidence="5" key="2">
    <citation type="submission" date="2015-01" db="EMBL/GenBank/DDBJ databases">
        <title>Evolutionary Origins and Diversification of the Mycorrhizal Mutualists.</title>
        <authorList>
            <consortium name="DOE Joint Genome Institute"/>
            <consortium name="Mycorrhizal Genomics Consortium"/>
            <person name="Kohler A."/>
            <person name="Kuo A."/>
            <person name="Nagy L.G."/>
            <person name="Floudas D."/>
            <person name="Copeland A."/>
            <person name="Barry K.W."/>
            <person name="Cichocki N."/>
            <person name="Veneault-Fourrey C."/>
            <person name="LaButti K."/>
            <person name="Lindquist E.A."/>
            <person name="Lipzen A."/>
            <person name="Lundell T."/>
            <person name="Morin E."/>
            <person name="Murat C."/>
            <person name="Riley R."/>
            <person name="Ohm R."/>
            <person name="Sun H."/>
            <person name="Tunlid A."/>
            <person name="Henrissat B."/>
            <person name="Grigoriev I.V."/>
            <person name="Hibbett D.S."/>
            <person name="Martin F."/>
        </authorList>
    </citation>
    <scope>NUCLEOTIDE SEQUENCE [LARGE SCALE GENOMIC DNA]</scope>
    <source>
        <strain evidence="5">MAFF 305830</strain>
    </source>
</reference>
<evidence type="ECO:0000313" key="5">
    <source>
        <dbReference type="Proteomes" id="UP000054097"/>
    </source>
</evidence>